<evidence type="ECO:0000256" key="2">
    <source>
        <dbReference type="ARBA" id="ARBA00022448"/>
    </source>
</evidence>
<keyword evidence="3" id="KW-0479">Metal-binding</keyword>
<keyword evidence="4 9" id="KW-0967">Endosome</keyword>
<dbReference type="Gene3D" id="6.10.140.260">
    <property type="match status" value="1"/>
</dbReference>
<comment type="caution">
    <text evidence="12">The sequence shown here is derived from an EMBL/GenBank/DDBJ whole genome shotgun (WGS) entry which is preliminary data.</text>
</comment>
<dbReference type="FunFam" id="1.10.10.10:FF:000527">
    <property type="entry name" value="Vacuolar protein sorting protein (Vps36), putative"/>
    <property type="match status" value="1"/>
</dbReference>
<dbReference type="Pfam" id="PF04157">
    <property type="entry name" value="EAP30"/>
    <property type="match status" value="1"/>
</dbReference>
<feature type="compositionally biased region" description="Gly residues" evidence="10">
    <location>
        <begin position="324"/>
        <end position="347"/>
    </location>
</feature>
<reference evidence="12" key="2">
    <citation type="submission" date="2023-06" db="EMBL/GenBank/DDBJ databases">
        <authorList>
            <consortium name="Lawrence Berkeley National Laboratory"/>
            <person name="Mondo S.J."/>
            <person name="Hensen N."/>
            <person name="Bonometti L."/>
            <person name="Westerberg I."/>
            <person name="Brannstrom I.O."/>
            <person name="Guillou S."/>
            <person name="Cros-Aarteil S."/>
            <person name="Calhoun S."/>
            <person name="Haridas S."/>
            <person name="Kuo A."/>
            <person name="Pangilinan J."/>
            <person name="Riley R."/>
            <person name="Labutti K."/>
            <person name="Andreopoulos B."/>
            <person name="Lipzen A."/>
            <person name="Chen C."/>
            <person name="Yanf M."/>
            <person name="Daum C."/>
            <person name="Ng V."/>
            <person name="Clum A."/>
            <person name="Steindorff A."/>
            <person name="Ohm R."/>
            <person name="Martin F."/>
            <person name="Silar P."/>
            <person name="Natvig D."/>
            <person name="Lalanne C."/>
            <person name="Gautier V."/>
            <person name="Ament-Velasquez S.L."/>
            <person name="Kruys A."/>
            <person name="Hutchinson M.I."/>
            <person name="Powell A.J."/>
            <person name="Barry K."/>
            <person name="Miller A.N."/>
            <person name="Grigoriev I.V."/>
            <person name="Debuchy R."/>
            <person name="Gladieux P."/>
            <person name="Thoren M.H."/>
            <person name="Johannesson H."/>
        </authorList>
    </citation>
    <scope>NUCLEOTIDE SEQUENCE</scope>
    <source>
        <strain evidence="12">CBS 626.80</strain>
    </source>
</reference>
<dbReference type="InterPro" id="IPR031558">
    <property type="entry name" value="Vps36-NZF-N"/>
</dbReference>
<dbReference type="Pfam" id="PF16988">
    <property type="entry name" value="Vps36-NZF-N"/>
    <property type="match status" value="1"/>
</dbReference>
<comment type="similarity">
    <text evidence="1 9">Belongs to the VPS36 family.</text>
</comment>
<evidence type="ECO:0000256" key="6">
    <source>
        <dbReference type="ARBA" id="ARBA00022833"/>
    </source>
</evidence>
<dbReference type="GO" id="GO:0031902">
    <property type="term" value="C:late endosome membrane"/>
    <property type="evidence" value="ECO:0007669"/>
    <property type="project" value="UniProtKB-UniRule"/>
</dbReference>
<evidence type="ECO:0000313" key="12">
    <source>
        <dbReference type="EMBL" id="KAK3954459.1"/>
    </source>
</evidence>
<dbReference type="GO" id="GO:0043328">
    <property type="term" value="P:protein transport to vacuole involved in ubiquitin-dependent protein catabolic process via the multivesicular body sorting pathway"/>
    <property type="evidence" value="ECO:0007669"/>
    <property type="project" value="UniProtKB-UniRule"/>
</dbReference>
<dbReference type="GO" id="GO:0043130">
    <property type="term" value="F:ubiquitin binding"/>
    <property type="evidence" value="ECO:0007669"/>
    <property type="project" value="UniProtKB-UniRule"/>
</dbReference>
<dbReference type="EMBL" id="MU859089">
    <property type="protein sequence ID" value="KAK3954459.1"/>
    <property type="molecule type" value="Genomic_DNA"/>
</dbReference>
<dbReference type="InterPro" id="IPR036390">
    <property type="entry name" value="WH_DNA-bd_sf"/>
</dbReference>
<dbReference type="InterPro" id="IPR036388">
    <property type="entry name" value="WH-like_DNA-bd_sf"/>
</dbReference>
<dbReference type="InterPro" id="IPR037855">
    <property type="entry name" value="Vps36"/>
</dbReference>
<evidence type="ECO:0000256" key="7">
    <source>
        <dbReference type="ARBA" id="ARBA00022927"/>
    </source>
</evidence>
<dbReference type="InterPro" id="IPR001876">
    <property type="entry name" value="Znf_RanBP2"/>
</dbReference>
<evidence type="ECO:0000256" key="5">
    <source>
        <dbReference type="ARBA" id="ARBA00022771"/>
    </source>
</evidence>
<feature type="compositionally biased region" description="Polar residues" evidence="10">
    <location>
        <begin position="101"/>
        <end position="111"/>
    </location>
</feature>
<dbReference type="GO" id="GO:0000814">
    <property type="term" value="C:ESCRT II complex"/>
    <property type="evidence" value="ECO:0007669"/>
    <property type="project" value="UniProtKB-UniRule"/>
</dbReference>
<dbReference type="Gene3D" id="1.10.10.10">
    <property type="entry name" value="Winged helix-like DNA-binding domain superfamily/Winged helix DNA-binding domain"/>
    <property type="match status" value="2"/>
</dbReference>
<keyword evidence="2 9" id="KW-0813">Transport</keyword>
<dbReference type="Proteomes" id="UP001303222">
    <property type="component" value="Unassembled WGS sequence"/>
</dbReference>
<protein>
    <recommendedName>
        <fullName evidence="9">Vacuolar protein-sorting-associated protein 36</fullName>
    </recommendedName>
    <alternativeName>
        <fullName evidence="9">ESCRT-II complex subunit VPS36</fullName>
    </alternativeName>
</protein>
<evidence type="ECO:0000256" key="1">
    <source>
        <dbReference type="ARBA" id="ARBA00009697"/>
    </source>
</evidence>
<feature type="region of interest" description="Disordered" evidence="10">
    <location>
        <begin position="199"/>
        <end position="219"/>
    </location>
</feature>
<feature type="domain" description="GLUE N-terminal" evidence="11">
    <location>
        <begin position="6"/>
        <end position="317"/>
    </location>
</feature>
<evidence type="ECO:0000256" key="10">
    <source>
        <dbReference type="SAM" id="MobiDB-lite"/>
    </source>
</evidence>
<dbReference type="PANTHER" id="PTHR13128:SF12">
    <property type="entry name" value="VACUOLAR PROTEIN-SORTING-ASSOCIATED PROTEIN 36"/>
    <property type="match status" value="1"/>
</dbReference>
<evidence type="ECO:0000259" key="11">
    <source>
        <dbReference type="PROSITE" id="PS51495"/>
    </source>
</evidence>
<dbReference type="SUPFAM" id="SSF90209">
    <property type="entry name" value="Ran binding protein zinc finger-like"/>
    <property type="match status" value="1"/>
</dbReference>
<dbReference type="Pfam" id="PF11605">
    <property type="entry name" value="Vps36_ESCRT-II"/>
    <property type="match status" value="1"/>
</dbReference>
<name>A0AAN6NYL4_9PEZI</name>
<dbReference type="GO" id="GO:0032266">
    <property type="term" value="F:phosphatidylinositol-3-phosphate binding"/>
    <property type="evidence" value="ECO:0007669"/>
    <property type="project" value="UniProtKB-UniRule"/>
</dbReference>
<proteinExistence type="inferred from homology"/>
<keyword evidence="8" id="KW-0175">Coiled coil</keyword>
<dbReference type="FunFam" id="2.30.29.30:FF:000577">
    <property type="entry name" value="WGS project CABT00000000 data, contig 2.21"/>
    <property type="match status" value="1"/>
</dbReference>
<dbReference type="AlphaFoldDB" id="A0AAN6NYL4"/>
<evidence type="ECO:0000256" key="3">
    <source>
        <dbReference type="ARBA" id="ARBA00022723"/>
    </source>
</evidence>
<sequence length="636" mass="68247">MFLKNLDLTTALRPSYLPDEDLLFVQDNVGLYEGKYKLPNQQNGQVYLTSHRICYVDKAEPRKYSAALDLKDIERYEFYAGFLKSSPKITLVPKANKRGSLQLSRNGNASPAQRVDSPFRAPPVDTPPASSATWVCTICSFSNPVPSNFDPTTASEHTPLPPCLACGIKPTLTHILKAAISNATSRQPSGGPALYMPLPVRPKQGAESPAPASPSPFQTGDASASFQCPRCTFLNHPSLMSCEMCGGPLISNDLPAELTQQRRETDSPGPMLSSLTPKSEALESVKLSFRGGGEKIFYERLKGSITQRKWLLQGAPPIPKTSGNGSGTGSGHAGGAGAGGGGSGSAGGQPERVKIAGIAGLEQRGQSIRKNNEIVIGNAFEDLEALMASAKEIVALAETFARQVKGAGGASSGSENALLAESASQLGLIATKDIVGSGGGDSLYLSELARTLAEFLTDDARGVLKKAGGIISLVDLWATFNRLRGGVELVSPADFEKAVNLWDKLGLPVRLRTFKSGVKVVQGRDRTDETTIRSLLAWIQDLHNFPPDREVAWDWHEFGRGVTARDAAERFGWSIGVAEEELEMAEERGVLCREEGIEGLKFWENYIDTGEGATMPDPAKEENEKILKALKESGFL</sequence>
<evidence type="ECO:0000256" key="4">
    <source>
        <dbReference type="ARBA" id="ARBA00022753"/>
    </source>
</evidence>
<feature type="region of interest" description="Disordered" evidence="10">
    <location>
        <begin position="101"/>
        <end position="125"/>
    </location>
</feature>
<dbReference type="GO" id="GO:0008270">
    <property type="term" value="F:zinc ion binding"/>
    <property type="evidence" value="ECO:0007669"/>
    <property type="project" value="UniProtKB-KW"/>
</dbReference>
<evidence type="ECO:0000256" key="9">
    <source>
        <dbReference type="RuleBase" id="RU367095"/>
    </source>
</evidence>
<dbReference type="PANTHER" id="PTHR13128">
    <property type="entry name" value="VACUOLAR PROTEIN-SORTING-ASSOCIATED PROTEIN 36"/>
    <property type="match status" value="1"/>
</dbReference>
<comment type="subunit">
    <text evidence="9">Component of the endosomal sorting complex required for transport II (ESCRT-II).</text>
</comment>
<dbReference type="InterPro" id="IPR040608">
    <property type="entry name" value="Snf8/Vps36"/>
</dbReference>
<comment type="function">
    <text evidence="9">Component of the ESCRT-II complex (endosomal sorting complex required for transport II), which is required for multivesicular body (MVB) formation and sorting of endosomal cargo proteins into MVBs.</text>
</comment>
<gene>
    <name evidence="12" type="ORF">QBC32DRAFT_207644</name>
</gene>
<keyword evidence="5" id="KW-0863">Zinc-finger</keyword>
<dbReference type="SMART" id="SM00547">
    <property type="entry name" value="ZnF_RBZ"/>
    <property type="match status" value="1"/>
</dbReference>
<feature type="region of interest" description="Disordered" evidence="10">
    <location>
        <begin position="314"/>
        <end position="350"/>
    </location>
</feature>
<dbReference type="Gene3D" id="2.30.30.380">
    <property type="entry name" value="Zn-finger domain of Sec23/24"/>
    <property type="match status" value="2"/>
</dbReference>
<dbReference type="SUPFAM" id="SSF50729">
    <property type="entry name" value="PH domain-like"/>
    <property type="match status" value="2"/>
</dbReference>
<keyword evidence="6" id="KW-0862">Zinc</keyword>
<evidence type="ECO:0000313" key="13">
    <source>
        <dbReference type="Proteomes" id="UP001303222"/>
    </source>
</evidence>
<accession>A0AAN6NYL4</accession>
<dbReference type="FunFam" id="1.10.10.10:FF:000165">
    <property type="entry name" value="Vacuolar protein sorting protein (Vps36)"/>
    <property type="match status" value="1"/>
</dbReference>
<organism evidence="12 13">
    <name type="scientific">Pseudoneurospora amorphoporcata</name>
    <dbReference type="NCBI Taxonomy" id="241081"/>
    <lineage>
        <taxon>Eukaryota</taxon>
        <taxon>Fungi</taxon>
        <taxon>Dikarya</taxon>
        <taxon>Ascomycota</taxon>
        <taxon>Pezizomycotina</taxon>
        <taxon>Sordariomycetes</taxon>
        <taxon>Sordariomycetidae</taxon>
        <taxon>Sordariales</taxon>
        <taxon>Sordariaceae</taxon>
        <taxon>Pseudoneurospora</taxon>
    </lineage>
</organism>
<dbReference type="Gene3D" id="2.30.29.30">
    <property type="entry name" value="Pleckstrin-homology domain (PH domain)/Phosphotyrosine-binding domain (PTB)"/>
    <property type="match status" value="1"/>
</dbReference>
<dbReference type="InterPro" id="IPR036443">
    <property type="entry name" value="Znf_RanBP2_sf"/>
</dbReference>
<keyword evidence="9" id="KW-0963">Cytoplasm</keyword>
<dbReference type="PROSITE" id="PS51495">
    <property type="entry name" value="GLUE"/>
    <property type="match status" value="1"/>
</dbReference>
<evidence type="ECO:0000256" key="8">
    <source>
        <dbReference type="ARBA" id="ARBA00023054"/>
    </source>
</evidence>
<dbReference type="SUPFAM" id="SSF46785">
    <property type="entry name" value="Winged helix' DNA-binding domain"/>
    <property type="match status" value="1"/>
</dbReference>
<keyword evidence="7 9" id="KW-0653">Protein transport</keyword>
<keyword evidence="13" id="KW-1185">Reference proteome</keyword>
<dbReference type="InterPro" id="IPR011993">
    <property type="entry name" value="PH-like_dom_sf"/>
</dbReference>
<dbReference type="InterPro" id="IPR021648">
    <property type="entry name" value="GLUE_dom"/>
</dbReference>
<reference evidence="12" key="1">
    <citation type="journal article" date="2023" name="Mol. Phylogenet. Evol.">
        <title>Genome-scale phylogeny and comparative genomics of the fungal order Sordariales.</title>
        <authorList>
            <person name="Hensen N."/>
            <person name="Bonometti L."/>
            <person name="Westerberg I."/>
            <person name="Brannstrom I.O."/>
            <person name="Guillou S."/>
            <person name="Cros-Aarteil S."/>
            <person name="Calhoun S."/>
            <person name="Haridas S."/>
            <person name="Kuo A."/>
            <person name="Mondo S."/>
            <person name="Pangilinan J."/>
            <person name="Riley R."/>
            <person name="LaButti K."/>
            <person name="Andreopoulos B."/>
            <person name="Lipzen A."/>
            <person name="Chen C."/>
            <person name="Yan M."/>
            <person name="Daum C."/>
            <person name="Ng V."/>
            <person name="Clum A."/>
            <person name="Steindorff A."/>
            <person name="Ohm R.A."/>
            <person name="Martin F."/>
            <person name="Silar P."/>
            <person name="Natvig D.O."/>
            <person name="Lalanne C."/>
            <person name="Gautier V."/>
            <person name="Ament-Velasquez S.L."/>
            <person name="Kruys A."/>
            <person name="Hutchinson M.I."/>
            <person name="Powell A.J."/>
            <person name="Barry K."/>
            <person name="Miller A.N."/>
            <person name="Grigoriev I.V."/>
            <person name="Debuchy R."/>
            <person name="Gladieux P."/>
            <person name="Hiltunen Thoren M."/>
            <person name="Johannesson H."/>
        </authorList>
    </citation>
    <scope>NUCLEOTIDE SEQUENCE</scope>
    <source>
        <strain evidence="12">CBS 626.80</strain>
    </source>
</reference>
<comment type="subcellular location">
    <subcellularLocation>
        <location evidence="9">Cytoplasm</location>
    </subcellularLocation>
    <subcellularLocation>
        <location evidence="9">Endosome</location>
    </subcellularLocation>
</comment>